<keyword evidence="3 6" id="KW-0479">Metal-binding</keyword>
<keyword evidence="8" id="KW-0472">Membrane</keyword>
<dbReference type="GO" id="GO:0020037">
    <property type="term" value="F:heme binding"/>
    <property type="evidence" value="ECO:0007669"/>
    <property type="project" value="InterPro"/>
</dbReference>
<proteinExistence type="inferred from homology"/>
<reference evidence="9" key="1">
    <citation type="journal article" date="2023" name="Nat. Commun.">
        <title>Diploid and tetraploid genomes of Acorus and the evolution of monocots.</title>
        <authorList>
            <person name="Ma L."/>
            <person name="Liu K.W."/>
            <person name="Li Z."/>
            <person name="Hsiao Y.Y."/>
            <person name="Qi Y."/>
            <person name="Fu T."/>
            <person name="Tang G.D."/>
            <person name="Zhang D."/>
            <person name="Sun W.H."/>
            <person name="Liu D.K."/>
            <person name="Li Y."/>
            <person name="Chen G.Z."/>
            <person name="Liu X.D."/>
            <person name="Liao X.Y."/>
            <person name="Jiang Y.T."/>
            <person name="Yu X."/>
            <person name="Hao Y."/>
            <person name="Huang J."/>
            <person name="Zhao X.W."/>
            <person name="Ke S."/>
            <person name="Chen Y.Y."/>
            <person name="Wu W.L."/>
            <person name="Hsu J.L."/>
            <person name="Lin Y.F."/>
            <person name="Huang M.D."/>
            <person name="Li C.Y."/>
            <person name="Huang L."/>
            <person name="Wang Z.W."/>
            <person name="Zhao X."/>
            <person name="Zhong W.Y."/>
            <person name="Peng D.H."/>
            <person name="Ahmad S."/>
            <person name="Lan S."/>
            <person name="Zhang J.S."/>
            <person name="Tsai W.C."/>
            <person name="Van de Peer Y."/>
            <person name="Liu Z.J."/>
        </authorList>
    </citation>
    <scope>NUCLEOTIDE SEQUENCE</scope>
    <source>
        <strain evidence="9">CP</strain>
    </source>
</reference>
<keyword evidence="8" id="KW-1133">Transmembrane helix</keyword>
<dbReference type="GO" id="GO:0016705">
    <property type="term" value="F:oxidoreductase activity, acting on paired donors, with incorporation or reduction of molecular oxygen"/>
    <property type="evidence" value="ECO:0007669"/>
    <property type="project" value="InterPro"/>
</dbReference>
<dbReference type="PROSITE" id="PS00086">
    <property type="entry name" value="CYTOCHROME_P450"/>
    <property type="match status" value="1"/>
</dbReference>
<evidence type="ECO:0000256" key="3">
    <source>
        <dbReference type="ARBA" id="ARBA00022723"/>
    </source>
</evidence>
<gene>
    <name evidence="9" type="primary">CYP725A2</name>
    <name evidence="9" type="ORF">QJS10_CPA07g01302</name>
</gene>
<sequence length="494" mass="56255">MENKFWHFFKPSSENAFLFMFFTTLILILIKFILTHSKPKNIPPGSLGFPILGEAWSFQKALSEDRFDEWVSERVAKYGPVFKTSLMGHRSIVMTGRAGNRFIFTANDNALVGHQTAPVISIIGDHSLFVLNGARHRLVKGAVFSFLRSESLQRFVGVVDDIVKRHLMQTLDGKDMMRVIEPLKETTFKVMCRVIFGFEGEEVESNDHASFFDDFLSLSKGLWSFPIYFPTTTYYRALGARRRVVERMRALVRRRKGEVEAGRAGAKSDIVSCLLCARDGERGGGGVREEEIVDNLITLMMGSNSTAVSLLASFIKAVARDDVVRKAVLEEQKKVMNEKENRDGNLSWVDIQKMKYTWSVAQELMRTVSPAFGNQRRVVRDTTFNGFHIPKGWQVLWVTTTHKDKDIFRHPEKFDPSRFTSGSSAPPFSYVPFGGGLHICPGYDYVRILSLVVVHHLILNYRWSEMVADEPVTRNPFAYPAMGLPIKLYRRIES</sequence>
<name>A0AAV9EGX6_ACOCL</name>
<comment type="cofactor">
    <cofactor evidence="1 6">
        <name>heme</name>
        <dbReference type="ChEBI" id="CHEBI:30413"/>
    </cofactor>
</comment>
<dbReference type="AlphaFoldDB" id="A0AAV9EGX6"/>
<keyword evidence="10" id="KW-1185">Reference proteome</keyword>
<dbReference type="PANTHER" id="PTHR24286">
    <property type="entry name" value="CYTOCHROME P450 26"/>
    <property type="match status" value="1"/>
</dbReference>
<dbReference type="InterPro" id="IPR002401">
    <property type="entry name" value="Cyt_P450_E_grp-I"/>
</dbReference>
<feature type="transmembrane region" description="Helical" evidence="8">
    <location>
        <begin position="16"/>
        <end position="34"/>
    </location>
</feature>
<keyword evidence="4 7" id="KW-0560">Oxidoreductase</keyword>
<keyword evidence="7" id="KW-0503">Monooxygenase</keyword>
<dbReference type="Proteomes" id="UP001180020">
    <property type="component" value="Unassembled WGS sequence"/>
</dbReference>
<dbReference type="GO" id="GO:0005506">
    <property type="term" value="F:iron ion binding"/>
    <property type="evidence" value="ECO:0007669"/>
    <property type="project" value="InterPro"/>
</dbReference>
<evidence type="ECO:0000256" key="1">
    <source>
        <dbReference type="ARBA" id="ARBA00001971"/>
    </source>
</evidence>
<evidence type="ECO:0000256" key="4">
    <source>
        <dbReference type="ARBA" id="ARBA00023002"/>
    </source>
</evidence>
<reference evidence="9" key="2">
    <citation type="submission" date="2023-06" db="EMBL/GenBank/DDBJ databases">
        <authorList>
            <person name="Ma L."/>
            <person name="Liu K.-W."/>
            <person name="Li Z."/>
            <person name="Hsiao Y.-Y."/>
            <person name="Qi Y."/>
            <person name="Fu T."/>
            <person name="Tang G."/>
            <person name="Zhang D."/>
            <person name="Sun W.-H."/>
            <person name="Liu D.-K."/>
            <person name="Li Y."/>
            <person name="Chen G.-Z."/>
            <person name="Liu X.-D."/>
            <person name="Liao X.-Y."/>
            <person name="Jiang Y.-T."/>
            <person name="Yu X."/>
            <person name="Hao Y."/>
            <person name="Huang J."/>
            <person name="Zhao X.-W."/>
            <person name="Ke S."/>
            <person name="Chen Y.-Y."/>
            <person name="Wu W.-L."/>
            <person name="Hsu J.-L."/>
            <person name="Lin Y.-F."/>
            <person name="Huang M.-D."/>
            <person name="Li C.-Y."/>
            <person name="Huang L."/>
            <person name="Wang Z.-W."/>
            <person name="Zhao X."/>
            <person name="Zhong W.-Y."/>
            <person name="Peng D.-H."/>
            <person name="Ahmad S."/>
            <person name="Lan S."/>
            <person name="Zhang J.-S."/>
            <person name="Tsai W.-C."/>
            <person name="Van De Peer Y."/>
            <person name="Liu Z.-J."/>
        </authorList>
    </citation>
    <scope>NUCLEOTIDE SEQUENCE</scope>
    <source>
        <strain evidence="9">CP</strain>
        <tissue evidence="9">Leaves</tissue>
    </source>
</reference>
<dbReference type="PRINTS" id="PR00463">
    <property type="entry name" value="EP450I"/>
</dbReference>
<dbReference type="InterPro" id="IPR017972">
    <property type="entry name" value="Cyt_P450_CS"/>
</dbReference>
<evidence type="ECO:0000256" key="5">
    <source>
        <dbReference type="ARBA" id="ARBA00023004"/>
    </source>
</evidence>
<evidence type="ECO:0000256" key="7">
    <source>
        <dbReference type="RuleBase" id="RU000461"/>
    </source>
</evidence>
<keyword evidence="8" id="KW-0812">Transmembrane</keyword>
<feature type="binding site" description="axial binding residue" evidence="6">
    <location>
        <position position="440"/>
    </location>
    <ligand>
        <name>heme</name>
        <dbReference type="ChEBI" id="CHEBI:30413"/>
    </ligand>
    <ligandPart>
        <name>Fe</name>
        <dbReference type="ChEBI" id="CHEBI:18248"/>
    </ligandPart>
</feature>
<dbReference type="Gene3D" id="1.10.630.10">
    <property type="entry name" value="Cytochrome P450"/>
    <property type="match status" value="1"/>
</dbReference>
<dbReference type="EMBL" id="JAUJYO010000007">
    <property type="protein sequence ID" value="KAK1312808.1"/>
    <property type="molecule type" value="Genomic_DNA"/>
</dbReference>
<dbReference type="FunFam" id="1.10.630.10:FF:000022">
    <property type="entry name" value="Taxadiene 5-alpha hydroxylase"/>
    <property type="match status" value="1"/>
</dbReference>
<evidence type="ECO:0000313" key="9">
    <source>
        <dbReference type="EMBL" id="KAK1312808.1"/>
    </source>
</evidence>
<evidence type="ECO:0000256" key="2">
    <source>
        <dbReference type="ARBA" id="ARBA00010617"/>
    </source>
</evidence>
<organism evidence="9 10">
    <name type="scientific">Acorus calamus</name>
    <name type="common">Sweet flag</name>
    <dbReference type="NCBI Taxonomy" id="4465"/>
    <lineage>
        <taxon>Eukaryota</taxon>
        <taxon>Viridiplantae</taxon>
        <taxon>Streptophyta</taxon>
        <taxon>Embryophyta</taxon>
        <taxon>Tracheophyta</taxon>
        <taxon>Spermatophyta</taxon>
        <taxon>Magnoliopsida</taxon>
        <taxon>Liliopsida</taxon>
        <taxon>Acoraceae</taxon>
        <taxon>Acorus</taxon>
    </lineage>
</organism>
<evidence type="ECO:0000256" key="8">
    <source>
        <dbReference type="SAM" id="Phobius"/>
    </source>
</evidence>
<accession>A0AAV9EGX6</accession>
<keyword evidence="6 7" id="KW-0349">Heme</keyword>
<protein>
    <submittedName>
        <fullName evidence="9">Taxane 13-alpha-hydroxylase</fullName>
    </submittedName>
</protein>
<dbReference type="PANTHER" id="PTHR24286:SF256">
    <property type="entry name" value="CYTOCHROME P450 FAMILY PROTEIN"/>
    <property type="match status" value="1"/>
</dbReference>
<dbReference type="Pfam" id="PF00067">
    <property type="entry name" value="p450"/>
    <property type="match status" value="1"/>
</dbReference>
<dbReference type="InterPro" id="IPR036396">
    <property type="entry name" value="Cyt_P450_sf"/>
</dbReference>
<comment type="caution">
    <text evidence="9">The sequence shown here is derived from an EMBL/GenBank/DDBJ whole genome shotgun (WGS) entry which is preliminary data.</text>
</comment>
<keyword evidence="5 6" id="KW-0408">Iron</keyword>
<dbReference type="SUPFAM" id="SSF48264">
    <property type="entry name" value="Cytochrome P450"/>
    <property type="match status" value="1"/>
</dbReference>
<dbReference type="GO" id="GO:0016125">
    <property type="term" value="P:sterol metabolic process"/>
    <property type="evidence" value="ECO:0007669"/>
    <property type="project" value="TreeGrafter"/>
</dbReference>
<dbReference type="GO" id="GO:0004497">
    <property type="term" value="F:monooxygenase activity"/>
    <property type="evidence" value="ECO:0007669"/>
    <property type="project" value="UniProtKB-KW"/>
</dbReference>
<comment type="similarity">
    <text evidence="2 7">Belongs to the cytochrome P450 family.</text>
</comment>
<evidence type="ECO:0000313" key="10">
    <source>
        <dbReference type="Proteomes" id="UP001180020"/>
    </source>
</evidence>
<dbReference type="InterPro" id="IPR001128">
    <property type="entry name" value="Cyt_P450"/>
</dbReference>
<evidence type="ECO:0000256" key="6">
    <source>
        <dbReference type="PIRSR" id="PIRSR602401-1"/>
    </source>
</evidence>